<reference evidence="1 2" key="1">
    <citation type="submission" date="2017-12" db="EMBL/GenBank/DDBJ databases">
        <title>Hemimetabolous genomes reveal molecular basis of termite eusociality.</title>
        <authorList>
            <person name="Harrison M.C."/>
            <person name="Jongepier E."/>
            <person name="Robertson H.M."/>
            <person name="Arning N."/>
            <person name="Bitard-Feildel T."/>
            <person name="Chao H."/>
            <person name="Childers C.P."/>
            <person name="Dinh H."/>
            <person name="Doddapaneni H."/>
            <person name="Dugan S."/>
            <person name="Gowin J."/>
            <person name="Greiner C."/>
            <person name="Han Y."/>
            <person name="Hu H."/>
            <person name="Hughes D.S.T."/>
            <person name="Huylmans A.-K."/>
            <person name="Kemena C."/>
            <person name="Kremer L.P.M."/>
            <person name="Lee S.L."/>
            <person name="Lopez-Ezquerra A."/>
            <person name="Mallet L."/>
            <person name="Monroy-Kuhn J.M."/>
            <person name="Moser A."/>
            <person name="Murali S.C."/>
            <person name="Muzny D.M."/>
            <person name="Otani S."/>
            <person name="Piulachs M.-D."/>
            <person name="Poelchau M."/>
            <person name="Qu J."/>
            <person name="Schaub F."/>
            <person name="Wada-Katsumata A."/>
            <person name="Worley K.C."/>
            <person name="Xie Q."/>
            <person name="Ylla G."/>
            <person name="Poulsen M."/>
            <person name="Gibbs R.A."/>
            <person name="Schal C."/>
            <person name="Richards S."/>
            <person name="Belles X."/>
            <person name="Korb J."/>
            <person name="Bornberg-Bauer E."/>
        </authorList>
    </citation>
    <scope>NUCLEOTIDE SEQUENCE [LARGE SCALE GENOMIC DNA]</scope>
    <source>
        <tissue evidence="1">Whole body</tissue>
    </source>
</reference>
<dbReference type="EMBL" id="NEVH01016289">
    <property type="protein sequence ID" value="PNF26295.1"/>
    <property type="molecule type" value="Genomic_DNA"/>
</dbReference>
<protein>
    <submittedName>
        <fullName evidence="1">Uncharacterized protein</fullName>
    </submittedName>
</protein>
<keyword evidence="2" id="KW-1185">Reference proteome</keyword>
<dbReference type="AlphaFoldDB" id="A0A2J7QCK3"/>
<comment type="caution">
    <text evidence="1">The sequence shown here is derived from an EMBL/GenBank/DDBJ whole genome shotgun (WGS) entry which is preliminary data.</text>
</comment>
<accession>A0A2J7QCK3</accession>
<dbReference type="InParanoid" id="A0A2J7QCK3"/>
<sequence length="85" mass="9751">MACDQVIISLWNASGCSLFILVHSPDWFSSVLLYRIIHQVSGLNVNVSGMSLLYQAVHIAQRFIQYSGTGEFYVVAYFKFMFRQH</sequence>
<name>A0A2J7QCK3_9NEOP</name>
<dbReference type="Proteomes" id="UP000235965">
    <property type="component" value="Unassembled WGS sequence"/>
</dbReference>
<gene>
    <name evidence="1" type="ORF">B7P43_G02680</name>
</gene>
<evidence type="ECO:0000313" key="1">
    <source>
        <dbReference type="EMBL" id="PNF26295.1"/>
    </source>
</evidence>
<evidence type="ECO:0000313" key="2">
    <source>
        <dbReference type="Proteomes" id="UP000235965"/>
    </source>
</evidence>
<proteinExistence type="predicted"/>
<organism evidence="1 2">
    <name type="scientific">Cryptotermes secundus</name>
    <dbReference type="NCBI Taxonomy" id="105785"/>
    <lineage>
        <taxon>Eukaryota</taxon>
        <taxon>Metazoa</taxon>
        <taxon>Ecdysozoa</taxon>
        <taxon>Arthropoda</taxon>
        <taxon>Hexapoda</taxon>
        <taxon>Insecta</taxon>
        <taxon>Pterygota</taxon>
        <taxon>Neoptera</taxon>
        <taxon>Polyneoptera</taxon>
        <taxon>Dictyoptera</taxon>
        <taxon>Blattodea</taxon>
        <taxon>Blattoidea</taxon>
        <taxon>Termitoidae</taxon>
        <taxon>Kalotermitidae</taxon>
        <taxon>Cryptotermitinae</taxon>
        <taxon>Cryptotermes</taxon>
    </lineage>
</organism>